<evidence type="ECO:0000256" key="1">
    <source>
        <dbReference type="PROSITE-ProRule" id="PRU00339"/>
    </source>
</evidence>
<reference evidence="3 4" key="1">
    <citation type="submission" date="2019-02" db="EMBL/GenBank/DDBJ databases">
        <title>Pedobacter sp. nov., a novel speices isolated from soil of pinguins habitat in Antarcitica.</title>
        <authorList>
            <person name="He R.-H."/>
        </authorList>
    </citation>
    <scope>NUCLEOTIDE SEQUENCE [LARGE SCALE GENOMIC DNA]</scope>
    <source>
        <strain evidence="3 4">E01020</strain>
    </source>
</reference>
<keyword evidence="4" id="KW-1185">Reference proteome</keyword>
<dbReference type="InterPro" id="IPR019734">
    <property type="entry name" value="TPR_rpt"/>
</dbReference>
<dbReference type="Proteomes" id="UP000295668">
    <property type="component" value="Unassembled WGS sequence"/>
</dbReference>
<dbReference type="SMART" id="SM00028">
    <property type="entry name" value="TPR"/>
    <property type="match status" value="4"/>
</dbReference>
<feature type="chain" id="PRO_5020268844" evidence="2">
    <location>
        <begin position="20"/>
        <end position="379"/>
    </location>
</feature>
<dbReference type="OrthoDB" id="739506at2"/>
<keyword evidence="2" id="KW-0732">Signal</keyword>
<feature type="signal peptide" evidence="2">
    <location>
        <begin position="1"/>
        <end position="19"/>
    </location>
</feature>
<organism evidence="3 4">
    <name type="scientific">Pedobacter changchengzhani</name>
    <dbReference type="NCBI Taxonomy" id="2529274"/>
    <lineage>
        <taxon>Bacteria</taxon>
        <taxon>Pseudomonadati</taxon>
        <taxon>Bacteroidota</taxon>
        <taxon>Sphingobacteriia</taxon>
        <taxon>Sphingobacteriales</taxon>
        <taxon>Sphingobacteriaceae</taxon>
        <taxon>Pedobacter</taxon>
    </lineage>
</organism>
<protein>
    <submittedName>
        <fullName evidence="3">Tetratricopeptide repeat protein</fullName>
    </submittedName>
</protein>
<dbReference type="InterPro" id="IPR044650">
    <property type="entry name" value="SRFR1-like"/>
</dbReference>
<evidence type="ECO:0000256" key="2">
    <source>
        <dbReference type="SAM" id="SignalP"/>
    </source>
</evidence>
<dbReference type="Gene3D" id="1.25.40.10">
    <property type="entry name" value="Tetratricopeptide repeat domain"/>
    <property type="match status" value="1"/>
</dbReference>
<dbReference type="PANTHER" id="PTHR44749">
    <property type="entry name" value="SUPPRESSOR OF RPS4-RLD 1"/>
    <property type="match status" value="1"/>
</dbReference>
<dbReference type="Pfam" id="PF13432">
    <property type="entry name" value="TPR_16"/>
    <property type="match status" value="1"/>
</dbReference>
<dbReference type="SUPFAM" id="SSF48452">
    <property type="entry name" value="TPR-like"/>
    <property type="match status" value="1"/>
</dbReference>
<dbReference type="PANTHER" id="PTHR44749:SF1">
    <property type="entry name" value="TETRATRICOPEPTIDE-LIKE HELICAL DOMAIN-CONTAINING PROTEIN"/>
    <property type="match status" value="1"/>
</dbReference>
<accession>A0A4R5MJ42</accession>
<dbReference type="Pfam" id="PF13181">
    <property type="entry name" value="TPR_8"/>
    <property type="match status" value="1"/>
</dbReference>
<dbReference type="PROSITE" id="PS50005">
    <property type="entry name" value="TPR"/>
    <property type="match status" value="1"/>
</dbReference>
<dbReference type="EMBL" id="SJCY01000008">
    <property type="protein sequence ID" value="TDG35657.1"/>
    <property type="molecule type" value="Genomic_DNA"/>
</dbReference>
<dbReference type="InterPro" id="IPR011990">
    <property type="entry name" value="TPR-like_helical_dom_sf"/>
</dbReference>
<dbReference type="RefSeq" id="WP_133262879.1">
    <property type="nucleotide sequence ID" value="NZ_SJCY01000008.1"/>
</dbReference>
<feature type="repeat" description="TPR" evidence="1">
    <location>
        <begin position="197"/>
        <end position="230"/>
    </location>
</feature>
<dbReference type="GO" id="GO:0045892">
    <property type="term" value="P:negative regulation of DNA-templated transcription"/>
    <property type="evidence" value="ECO:0007669"/>
    <property type="project" value="InterPro"/>
</dbReference>
<keyword evidence="1" id="KW-0802">TPR repeat</keyword>
<evidence type="ECO:0000313" key="4">
    <source>
        <dbReference type="Proteomes" id="UP000295668"/>
    </source>
</evidence>
<gene>
    <name evidence="3" type="ORF">EZJ43_11585</name>
</gene>
<sequence length="379" mass="43200">MQKCFVVLLFTFISANAFAQKSQVLIARNAIGKLQSAIENKQDVKKQIATITEGLKATDAAEKDNRTKNWAEVWAIKAYLTSYYAIIETDNVSSDRYFDLSNEALKQAKTLDKYENNAVLIQSAYQNILIKKQDRGNAAFFNNDFANAIEDLKEVSDFYPKDTTLSLNIGICALNISNYDLALKYLKRAKDNGIQNPAVFQKLSQLYFSKFDNDNAIKVLEEGLVLNPYRKALANDLINLLLDTENYTQAESLIEKDLKIEKGSKLLNFLYGYLNQQRGNSETAVLAYNKSLDMDQNYFDSLYQLSLAYINEADKVLEKALPNNEQQYSALINRAQLALKRANELNPNDRNTIDLLVNIYTKKKDLEKAQELKSRSRDF</sequence>
<proteinExistence type="predicted"/>
<evidence type="ECO:0000313" key="3">
    <source>
        <dbReference type="EMBL" id="TDG35657.1"/>
    </source>
</evidence>
<dbReference type="AlphaFoldDB" id="A0A4R5MJ42"/>
<comment type="caution">
    <text evidence="3">The sequence shown here is derived from an EMBL/GenBank/DDBJ whole genome shotgun (WGS) entry which is preliminary data.</text>
</comment>
<name>A0A4R5MJ42_9SPHI</name>